<gene>
    <name evidence="1" type="ORF">BWY41_01792</name>
</gene>
<protein>
    <submittedName>
        <fullName evidence="1">Uncharacterized protein</fullName>
    </submittedName>
</protein>
<comment type="caution">
    <text evidence="1">The sequence shown here is derived from an EMBL/GenBank/DDBJ whole genome shotgun (WGS) entry which is preliminary data.</text>
</comment>
<dbReference type="AlphaFoldDB" id="A0A1V5SKF9"/>
<evidence type="ECO:0000313" key="1">
    <source>
        <dbReference type="EMBL" id="OQA55039.1"/>
    </source>
</evidence>
<organism evidence="1">
    <name type="scientific">Candidatus Atribacter allofermentans</name>
    <dbReference type="NCBI Taxonomy" id="1852833"/>
    <lineage>
        <taxon>Bacteria</taxon>
        <taxon>Pseudomonadati</taxon>
        <taxon>Atribacterota</taxon>
        <taxon>Atribacteria</taxon>
        <taxon>Atribacterales</taxon>
        <taxon>Atribacteraceae</taxon>
        <taxon>Atribacter</taxon>
    </lineage>
</organism>
<proteinExistence type="predicted"/>
<name>A0A1V5SKF9_9BACT</name>
<accession>A0A1V5SKF9</accession>
<reference evidence="1" key="1">
    <citation type="submission" date="2017-02" db="EMBL/GenBank/DDBJ databases">
        <title>Delving into the versatile metabolic prowess of the omnipresent phylum Bacteroidetes.</title>
        <authorList>
            <person name="Nobu M.K."/>
            <person name="Mei R."/>
            <person name="Narihiro T."/>
            <person name="Kuroda K."/>
            <person name="Liu W.-T."/>
        </authorList>
    </citation>
    <scope>NUCLEOTIDE SEQUENCE</scope>
    <source>
        <strain evidence="1">ADurb.Bin276</strain>
    </source>
</reference>
<dbReference type="Proteomes" id="UP000485569">
    <property type="component" value="Unassembled WGS sequence"/>
</dbReference>
<dbReference type="EMBL" id="MWBQ01000182">
    <property type="protein sequence ID" value="OQA55039.1"/>
    <property type="molecule type" value="Genomic_DNA"/>
</dbReference>
<sequence>MAQVVLTPAAGKRLIAKAIATHPDIQSALYSGMVVIVAGTTNGYVAEEILALLGQSNGFNRKCFYRGIILPPAQLISEIGRWTDENEFPGDVVIAQGKWLKGKTIYDVIDDLKQGDVILKGANTIDVLGKRAAVLIGHPEGGTVITALKAVVGKRVRLIIPVGLEKRVFGNLDEIVTRINALESSGPRIMTIPGEVFTEIDAITLLSGATCDLVASGGVGGAEGAIWLNISGDVEKMDQIMDIINSIINEPPFEL</sequence>